<evidence type="ECO:0000256" key="2">
    <source>
        <dbReference type="ARBA" id="ARBA00001946"/>
    </source>
</evidence>
<comment type="cofactor">
    <cofactor evidence="4">
        <name>a divalent metal cation</name>
        <dbReference type="ChEBI" id="CHEBI:60240"/>
    </cofactor>
</comment>
<dbReference type="SUPFAM" id="SSF55811">
    <property type="entry name" value="Nudix"/>
    <property type="match status" value="1"/>
</dbReference>
<dbReference type="PANTHER" id="PTHR11839:SF22">
    <property type="entry name" value="NUDIX HYDROLASE 26, CHLOROPLASTIC"/>
    <property type="match status" value="1"/>
</dbReference>
<protein>
    <recommendedName>
        <fullName evidence="4">RNA pyrophosphohydrolase</fullName>
        <ecNumber evidence="4">3.6.1.-</ecNumber>
    </recommendedName>
    <alternativeName>
        <fullName evidence="4">(Di)nucleoside polyphosphate hydrolase</fullName>
    </alternativeName>
</protein>
<dbReference type="InterPro" id="IPR020476">
    <property type="entry name" value="Nudix_hydrolase"/>
</dbReference>
<proteinExistence type="inferred from homology"/>
<dbReference type="InterPro" id="IPR015797">
    <property type="entry name" value="NUDIX_hydrolase-like_dom_sf"/>
</dbReference>
<comment type="similarity">
    <text evidence="4">Belongs to the Nudix hydrolase family. RppH subfamily.</text>
</comment>
<dbReference type="PANTHER" id="PTHR11839">
    <property type="entry name" value="UDP/ADP-SUGAR PYROPHOSPHATASE"/>
    <property type="match status" value="1"/>
</dbReference>
<evidence type="ECO:0000259" key="5">
    <source>
        <dbReference type="PROSITE" id="PS51462"/>
    </source>
</evidence>
<keyword evidence="3 4" id="KW-0378">Hydrolase</keyword>
<evidence type="ECO:0000313" key="7">
    <source>
        <dbReference type="EMBL" id="QQZ50372.1"/>
    </source>
</evidence>
<dbReference type="PROSITE" id="PS51462">
    <property type="entry name" value="NUDIX"/>
    <property type="match status" value="1"/>
</dbReference>
<dbReference type="Gene3D" id="3.90.79.10">
    <property type="entry name" value="Nucleoside Triphosphate Pyrophosphohydrolase"/>
    <property type="match status" value="1"/>
</dbReference>
<dbReference type="PROSITE" id="PS00893">
    <property type="entry name" value="NUDIX_BOX"/>
    <property type="match status" value="1"/>
</dbReference>
<dbReference type="HAMAP" id="MF_00298">
    <property type="entry name" value="Nudix_RppH"/>
    <property type="match status" value="1"/>
</dbReference>
<comment type="cofactor">
    <cofactor evidence="1">
        <name>Mn(2+)</name>
        <dbReference type="ChEBI" id="CHEBI:29035"/>
    </cofactor>
</comment>
<comment type="cofactor">
    <cofactor evidence="2">
        <name>Mg(2+)</name>
        <dbReference type="ChEBI" id="CHEBI:18420"/>
    </cofactor>
</comment>
<evidence type="ECO:0000256" key="3">
    <source>
        <dbReference type="ARBA" id="ARBA00022801"/>
    </source>
</evidence>
<name>A0A941D3U1_9CAUL</name>
<dbReference type="GO" id="GO:0008893">
    <property type="term" value="F:guanosine-3',5'-bis(diphosphate) 3'-diphosphatase activity"/>
    <property type="evidence" value="ECO:0007669"/>
    <property type="project" value="TreeGrafter"/>
</dbReference>
<evidence type="ECO:0000313" key="6">
    <source>
        <dbReference type="EMBL" id="MBR7621805.1"/>
    </source>
</evidence>
<dbReference type="InterPro" id="IPR000086">
    <property type="entry name" value="NUDIX_hydrolase_dom"/>
</dbReference>
<dbReference type="GO" id="GO:0034432">
    <property type="term" value="F:bis(5'-adenosyl)-pentaphosphatase activity"/>
    <property type="evidence" value="ECO:0007669"/>
    <property type="project" value="TreeGrafter"/>
</dbReference>
<dbReference type="EMBL" id="JAGSGD010000003">
    <property type="protein sequence ID" value="MBR7621805.1"/>
    <property type="molecule type" value="Genomic_DNA"/>
</dbReference>
<dbReference type="Proteomes" id="UP000622580">
    <property type="component" value="Unassembled WGS sequence"/>
</dbReference>
<dbReference type="InterPro" id="IPR022927">
    <property type="entry name" value="RppH"/>
</dbReference>
<evidence type="ECO:0000256" key="4">
    <source>
        <dbReference type="HAMAP-Rule" id="MF_00298"/>
    </source>
</evidence>
<feature type="domain" description="Nudix hydrolase" evidence="5">
    <location>
        <begin position="6"/>
        <end position="150"/>
    </location>
</feature>
<reference evidence="6" key="2">
    <citation type="submission" date="2021-04" db="EMBL/GenBank/DDBJ databases">
        <title>Draft genome assembly of strain Phenylobacterium sp. 20VBR1 using MiniION and Illumina platforms.</title>
        <authorList>
            <person name="Thomas F.A."/>
            <person name="Krishnan K.P."/>
            <person name="Sinha R.K."/>
        </authorList>
    </citation>
    <scope>NUCLEOTIDE SEQUENCE</scope>
    <source>
        <strain evidence="6">20VBR1</strain>
    </source>
</reference>
<dbReference type="InterPro" id="IPR020084">
    <property type="entry name" value="NUDIX_hydrolase_CS"/>
</dbReference>
<reference evidence="7" key="1">
    <citation type="submission" date="2021-01" db="EMBL/GenBank/DDBJ databases">
        <title>Genome sequence of Phenylobacterium sp. 20VBR1 isolated from a valley glaceir, Ny-Alesund, Svalbard.</title>
        <authorList>
            <person name="Thomas F.A."/>
            <person name="Krishnan K.P."/>
            <person name="Sinha R.K."/>
        </authorList>
    </citation>
    <scope>NUCLEOTIDE SEQUENCE</scope>
    <source>
        <strain evidence="7">20VBR1</strain>
    </source>
</reference>
<sequence>MEDLAAYRPNVGVVLFHPDGRVWLGRRVNTPEPYNWQFPQGGVDAGEDLYAAAQRELAEETGVTSTTLLGRTDGWMAYDFPAGHNGSKIAKGWKGQRQVWFALRFDGEDSEIDLGGQGHPEFDDWRWGKLSETPGLVVPFKKATYEAVVTAFHDFAGLTGRAA</sequence>
<dbReference type="AlphaFoldDB" id="A0A941D3U1"/>
<dbReference type="NCBIfam" id="NF001938">
    <property type="entry name" value="PRK00714.1-5"/>
    <property type="match status" value="1"/>
</dbReference>
<dbReference type="GO" id="GO:0006753">
    <property type="term" value="P:nucleoside phosphate metabolic process"/>
    <property type="evidence" value="ECO:0007669"/>
    <property type="project" value="TreeGrafter"/>
</dbReference>
<accession>A0A941D3U1</accession>
<feature type="short sequence motif" description="Nudix box" evidence="4">
    <location>
        <begin position="41"/>
        <end position="62"/>
    </location>
</feature>
<organism evidence="6 8">
    <name type="scientific">Phenylobacterium glaciei</name>
    <dbReference type="NCBI Taxonomy" id="2803784"/>
    <lineage>
        <taxon>Bacteria</taxon>
        <taxon>Pseudomonadati</taxon>
        <taxon>Pseudomonadota</taxon>
        <taxon>Alphaproteobacteria</taxon>
        <taxon>Caulobacterales</taxon>
        <taxon>Caulobacteraceae</taxon>
        <taxon>Phenylobacterium</taxon>
    </lineage>
</organism>
<keyword evidence="8" id="KW-1185">Reference proteome</keyword>
<evidence type="ECO:0000313" key="8">
    <source>
        <dbReference type="Proteomes" id="UP000622580"/>
    </source>
</evidence>
<gene>
    <name evidence="4" type="primary">rppH</name>
    <name evidence="4" type="synonym">nudH</name>
    <name evidence="7" type="ORF">JKL49_01250</name>
    <name evidence="6" type="ORF">JKL49_20610</name>
</gene>
<dbReference type="PRINTS" id="PR00502">
    <property type="entry name" value="NUDIXFAMILY"/>
</dbReference>
<dbReference type="EMBL" id="CP068570">
    <property type="protein sequence ID" value="QQZ50372.1"/>
    <property type="molecule type" value="Genomic_DNA"/>
</dbReference>
<dbReference type="CDD" id="cd03671">
    <property type="entry name" value="NUDIX_Ap4A_hydrolase_plant_like"/>
    <property type="match status" value="1"/>
</dbReference>
<dbReference type="RefSeq" id="WP_215343321.1">
    <property type="nucleotide sequence ID" value="NZ_JAGSGD010000003.1"/>
</dbReference>
<dbReference type="EC" id="3.6.1.-" evidence="4"/>
<dbReference type="GO" id="GO:0019693">
    <property type="term" value="P:ribose phosphate metabolic process"/>
    <property type="evidence" value="ECO:0007669"/>
    <property type="project" value="TreeGrafter"/>
</dbReference>
<evidence type="ECO:0000256" key="1">
    <source>
        <dbReference type="ARBA" id="ARBA00001936"/>
    </source>
</evidence>
<dbReference type="Pfam" id="PF00293">
    <property type="entry name" value="NUDIX"/>
    <property type="match status" value="1"/>
</dbReference>
<comment type="function">
    <text evidence="4">Accelerates the degradation of transcripts by removing pyrophosphate from the 5'-end of triphosphorylated RNA, leading to a more labile monophosphorylated state that can stimulate subsequent ribonuclease cleavage.</text>
</comment>